<protein>
    <submittedName>
        <fullName evidence="2">PIN-like domain-containing protein</fullName>
    </submittedName>
</protein>
<reference evidence="2 3" key="1">
    <citation type="submission" date="2023-10" db="EMBL/GenBank/DDBJ databases">
        <title>Hymenobacter endophyticus sp. nov., an isolate from the leaf tissues of wheat.</title>
        <authorList>
            <person name="Dai Y."/>
        </authorList>
    </citation>
    <scope>NUCLEOTIDE SEQUENCE [LARGE SCALE GENOMIC DNA]</scope>
    <source>
        <strain evidence="2 3">ZK17L-C2</strain>
    </source>
</reference>
<accession>A0ABU3TL98</accession>
<sequence>MKNKFKGYYSAEDHSISKIWKNAFFVFDTNILFNLYRWPKSVNNDFIKVLESIQDRIWIPHQVGLEFNRGRLQVIAGQKKKYSEVIDIFNKYTSDLSKNINNLNLKLRHSEIDPDETLSKINEIANTYIHNLEGQKKASTDVYSHKDSIRDTLDKLFKDKVGDALSDSEIKALYKRGPEEYANGKPPGFEDIDKDDDQNYYHNDQKIIAKYGDAILWEQLLLKVRLFDQPQSVVFVTDDKKSDWWRIVYSDGKKTIGPRPELIEDMHNTGKINNFHMYNSNIFLKYAQQFLNSEVTDQSIRLVKDLQQIPETHPTYASSKVTIDLSDKRFATKYGYIKPEKYYQLVKEEQKQNLIKYLYTEETGSFNEYQVVENIKDFISNQLSKNPIKGISDFIEVLDDLMIDVIRYYELDQEHVNLSILRNAINISIMSHLSKKHH</sequence>
<comment type="caution">
    <text evidence="2">The sequence shown here is derived from an EMBL/GenBank/DDBJ whole genome shotgun (WGS) entry which is preliminary data.</text>
</comment>
<dbReference type="Pfam" id="PF18476">
    <property type="entry name" value="PIN_8"/>
    <property type="match status" value="1"/>
</dbReference>
<dbReference type="Proteomes" id="UP001250698">
    <property type="component" value="Unassembled WGS sequence"/>
</dbReference>
<keyword evidence="3" id="KW-1185">Reference proteome</keyword>
<evidence type="ECO:0000313" key="3">
    <source>
        <dbReference type="Proteomes" id="UP001250698"/>
    </source>
</evidence>
<dbReference type="EMBL" id="JAWDJT010000012">
    <property type="protein sequence ID" value="MDU0372102.1"/>
    <property type="molecule type" value="Genomic_DNA"/>
</dbReference>
<proteinExistence type="predicted"/>
<feature type="domain" description="PIN like" evidence="1">
    <location>
        <begin position="25"/>
        <end position="262"/>
    </location>
</feature>
<evidence type="ECO:0000313" key="2">
    <source>
        <dbReference type="EMBL" id="MDU0372102.1"/>
    </source>
</evidence>
<gene>
    <name evidence="2" type="ORF">ROI90_16975</name>
</gene>
<evidence type="ECO:0000259" key="1">
    <source>
        <dbReference type="Pfam" id="PF18476"/>
    </source>
</evidence>
<organism evidence="2 3">
    <name type="scientific">Hymenobacter endophyticus</name>
    <dbReference type="NCBI Taxonomy" id="3076335"/>
    <lineage>
        <taxon>Bacteria</taxon>
        <taxon>Pseudomonadati</taxon>
        <taxon>Bacteroidota</taxon>
        <taxon>Cytophagia</taxon>
        <taxon>Cytophagales</taxon>
        <taxon>Hymenobacteraceae</taxon>
        <taxon>Hymenobacter</taxon>
    </lineage>
</organism>
<dbReference type="InterPro" id="IPR041578">
    <property type="entry name" value="PIN_8"/>
</dbReference>
<dbReference type="RefSeq" id="WP_315999552.1">
    <property type="nucleotide sequence ID" value="NZ_JAWDJT010000012.1"/>
</dbReference>
<name>A0ABU3TL98_9BACT</name>